<comment type="similarity">
    <text evidence="3">Belongs to the disproportionating enzyme family.</text>
</comment>
<evidence type="ECO:0000256" key="1">
    <source>
        <dbReference type="ARBA" id="ARBA00000439"/>
    </source>
</evidence>
<dbReference type="SUPFAM" id="SSF51445">
    <property type="entry name" value="(Trans)glycosidases"/>
    <property type="match status" value="1"/>
</dbReference>
<reference evidence="12" key="2">
    <citation type="submission" date="2021-04" db="EMBL/GenBank/DDBJ databases">
        <authorList>
            <person name="Gilroy R."/>
        </authorList>
    </citation>
    <scope>NUCLEOTIDE SEQUENCE</scope>
    <source>
        <strain evidence="12">Gambia15-2214</strain>
    </source>
</reference>
<dbReference type="PANTHER" id="PTHR32518:SF3">
    <property type="entry name" value="4-ALPHA-GLUCANOTRANSFERASE"/>
    <property type="match status" value="1"/>
</dbReference>
<evidence type="ECO:0000313" key="12">
    <source>
        <dbReference type="EMBL" id="MBU3850964.1"/>
    </source>
</evidence>
<dbReference type="Proteomes" id="UP000823914">
    <property type="component" value="Unassembled WGS sequence"/>
</dbReference>
<accession>A0A9E2L424</accession>
<dbReference type="EC" id="2.4.1.25" evidence="4"/>
<organism evidence="12 13">
    <name type="scientific">Candidatus Treponema excrementipullorum</name>
    <dbReference type="NCBI Taxonomy" id="2838768"/>
    <lineage>
        <taxon>Bacteria</taxon>
        <taxon>Pseudomonadati</taxon>
        <taxon>Spirochaetota</taxon>
        <taxon>Spirochaetia</taxon>
        <taxon>Spirochaetales</taxon>
        <taxon>Treponemataceae</taxon>
        <taxon>Treponema</taxon>
    </lineage>
</organism>
<comment type="subcellular location">
    <subcellularLocation>
        <location evidence="2">Cytoplasm</location>
    </subcellularLocation>
</comment>
<dbReference type="AlphaFoldDB" id="A0A9E2L424"/>
<keyword evidence="7" id="KW-0328">Glycosyltransferase</keyword>
<keyword evidence="9" id="KW-0119">Carbohydrate metabolism</keyword>
<keyword evidence="8" id="KW-0808">Transferase</keyword>
<dbReference type="GO" id="GO:0004134">
    <property type="term" value="F:4-alpha-glucanotransferase activity"/>
    <property type="evidence" value="ECO:0007669"/>
    <property type="project" value="UniProtKB-EC"/>
</dbReference>
<gene>
    <name evidence="12" type="ORF">IAA16_10390</name>
</gene>
<evidence type="ECO:0000313" key="13">
    <source>
        <dbReference type="Proteomes" id="UP000823914"/>
    </source>
</evidence>
<evidence type="ECO:0000256" key="7">
    <source>
        <dbReference type="ARBA" id="ARBA00022676"/>
    </source>
</evidence>
<evidence type="ECO:0000256" key="9">
    <source>
        <dbReference type="ARBA" id="ARBA00023277"/>
    </source>
</evidence>
<dbReference type="PANTHER" id="PTHR32518">
    <property type="match status" value="1"/>
</dbReference>
<dbReference type="InterPro" id="IPR003385">
    <property type="entry name" value="Glyco_hydro_77"/>
</dbReference>
<comment type="catalytic activity">
    <reaction evidence="1">
        <text>Transfers a segment of a (1-&gt;4)-alpha-D-glucan to a new position in an acceptor, which may be glucose or a (1-&gt;4)-alpha-D-glucan.</text>
        <dbReference type="EC" id="2.4.1.25"/>
    </reaction>
</comment>
<dbReference type="GO" id="GO:0005975">
    <property type="term" value="P:carbohydrate metabolic process"/>
    <property type="evidence" value="ECO:0007669"/>
    <property type="project" value="InterPro"/>
</dbReference>
<evidence type="ECO:0000256" key="6">
    <source>
        <dbReference type="ARBA" id="ARBA00022490"/>
    </source>
</evidence>
<evidence type="ECO:0000256" key="10">
    <source>
        <dbReference type="ARBA" id="ARBA00031423"/>
    </source>
</evidence>
<evidence type="ECO:0000256" key="2">
    <source>
        <dbReference type="ARBA" id="ARBA00004496"/>
    </source>
</evidence>
<keyword evidence="6" id="KW-0963">Cytoplasm</keyword>
<reference evidence="12" key="1">
    <citation type="journal article" date="2021" name="PeerJ">
        <title>Extensive microbial diversity within the chicken gut microbiome revealed by metagenomics and culture.</title>
        <authorList>
            <person name="Gilroy R."/>
            <person name="Ravi A."/>
            <person name="Getino M."/>
            <person name="Pursley I."/>
            <person name="Horton D.L."/>
            <person name="Alikhan N.F."/>
            <person name="Baker D."/>
            <person name="Gharbi K."/>
            <person name="Hall N."/>
            <person name="Watson M."/>
            <person name="Adriaenssens E.M."/>
            <person name="Foster-Nyarko E."/>
            <person name="Jarju S."/>
            <person name="Secka A."/>
            <person name="Antonio M."/>
            <person name="Oren A."/>
            <person name="Chaudhuri R.R."/>
            <person name="La Ragione R."/>
            <person name="Hildebrand F."/>
            <person name="Pallen M.J."/>
        </authorList>
    </citation>
    <scope>NUCLEOTIDE SEQUENCE</scope>
    <source>
        <strain evidence="12">Gambia15-2214</strain>
    </source>
</reference>
<dbReference type="GO" id="GO:0005737">
    <property type="term" value="C:cytoplasm"/>
    <property type="evidence" value="ECO:0007669"/>
    <property type="project" value="UniProtKB-SubCell"/>
</dbReference>
<name>A0A9E2L424_9SPIR</name>
<dbReference type="Pfam" id="PF02446">
    <property type="entry name" value="Glyco_hydro_77"/>
    <property type="match status" value="1"/>
</dbReference>
<comment type="caution">
    <text evidence="12">The sequence shown here is derived from an EMBL/GenBank/DDBJ whole genome shotgun (WGS) entry which is preliminary data.</text>
</comment>
<dbReference type="Gene3D" id="3.20.20.80">
    <property type="entry name" value="Glycosidases"/>
    <property type="match status" value="2"/>
</dbReference>
<sequence>MSNVLSSIVPMTGVAIPLGALKTKKSCGIGEYPDLVPFGSFCKKAGLSIIQLLPVNDTGTESSPYSALSAFALHPIYISIESLPDYKSVPVAEKKKVKMLHEKHDGRQRYNYRELREDKLAVLQSIFTCCKDAFEEALANGCSDVACWVEENRWVKEYAVFMALKREFLEASWKEWKKEFQKITQEKISQRWNDSALKDTHNFYVWMQYNAFVQFKSAADAVKEKGILLKGDIPIMMNEDSADAWAHPEFFDEKMRAGSPPDGFNPAGQNWGFPVYRWKNLADTDYSWWKNRLKTASAFYQAYRIDHVLGFFRIWETSQRETTAIMGHTEPAAVITAAELEKAGFDKDRIRWLSQPHVPTRLIEEVNNYDYLGTHGLLQQIMDRVGNEELWLFKEEIKGDKDIYEKESLPPAVRQRLAELWKDRTLIEISKGKFVPLWTYTNTTAWASLSWEEKNILEKLFEEKNKKQEVLWEKQARTLLGELTSATDMIACAEDLGANPACVPVVLKDLSILRLCVVRWYRHWGLEGQPFVDFKKYPTLSVVTSSVHDSSTLRLWWLTESDAADFYRDFPPEVEVTNPPETFGDAGAEDTIKEKMYTPDTARYLLSKIATGAGVFCIHPLQDFLGLSSVYYREDPQEERINIPGSVNEFNWTYRIPCFVEDLVQDKELQNEIKNIAKIHKKSCTVR</sequence>
<evidence type="ECO:0000256" key="5">
    <source>
        <dbReference type="ARBA" id="ARBA00020295"/>
    </source>
</evidence>
<protein>
    <recommendedName>
        <fullName evidence="5">4-alpha-glucanotransferase</fullName>
        <ecNumber evidence="4">2.4.1.25</ecNumber>
    </recommendedName>
    <alternativeName>
        <fullName evidence="10">Amylomaltase</fullName>
    </alternativeName>
    <alternativeName>
        <fullName evidence="11">Disproportionating enzyme</fullName>
    </alternativeName>
</protein>
<evidence type="ECO:0000256" key="4">
    <source>
        <dbReference type="ARBA" id="ARBA00012560"/>
    </source>
</evidence>
<proteinExistence type="inferred from homology"/>
<dbReference type="InterPro" id="IPR017853">
    <property type="entry name" value="GH"/>
</dbReference>
<dbReference type="EMBL" id="JAHLFV010000237">
    <property type="protein sequence ID" value="MBU3850964.1"/>
    <property type="molecule type" value="Genomic_DNA"/>
</dbReference>
<evidence type="ECO:0000256" key="11">
    <source>
        <dbReference type="ARBA" id="ARBA00031501"/>
    </source>
</evidence>
<evidence type="ECO:0000256" key="8">
    <source>
        <dbReference type="ARBA" id="ARBA00022679"/>
    </source>
</evidence>
<evidence type="ECO:0000256" key="3">
    <source>
        <dbReference type="ARBA" id="ARBA00005684"/>
    </source>
</evidence>